<feature type="non-terminal residue" evidence="2">
    <location>
        <position position="1"/>
    </location>
</feature>
<evidence type="ECO:0008006" key="4">
    <source>
        <dbReference type="Google" id="ProtNLM"/>
    </source>
</evidence>
<proteinExistence type="predicted"/>
<accession>A0AAE0G8L2</accession>
<feature type="transmembrane region" description="Helical" evidence="1">
    <location>
        <begin position="199"/>
        <end position="219"/>
    </location>
</feature>
<name>A0AAE0G8L2_9CHLO</name>
<evidence type="ECO:0000256" key="1">
    <source>
        <dbReference type="SAM" id="Phobius"/>
    </source>
</evidence>
<organism evidence="2 3">
    <name type="scientific">Cymbomonas tetramitiformis</name>
    <dbReference type="NCBI Taxonomy" id="36881"/>
    <lineage>
        <taxon>Eukaryota</taxon>
        <taxon>Viridiplantae</taxon>
        <taxon>Chlorophyta</taxon>
        <taxon>Pyramimonadophyceae</taxon>
        <taxon>Pyramimonadales</taxon>
        <taxon>Pyramimonadaceae</taxon>
        <taxon>Cymbomonas</taxon>
    </lineage>
</organism>
<keyword evidence="3" id="KW-1185">Reference proteome</keyword>
<evidence type="ECO:0000313" key="3">
    <source>
        <dbReference type="Proteomes" id="UP001190700"/>
    </source>
</evidence>
<dbReference type="Proteomes" id="UP001190700">
    <property type="component" value="Unassembled WGS sequence"/>
</dbReference>
<feature type="transmembrane region" description="Helical" evidence="1">
    <location>
        <begin position="231"/>
        <end position="256"/>
    </location>
</feature>
<feature type="transmembrane region" description="Helical" evidence="1">
    <location>
        <begin position="15"/>
        <end position="45"/>
    </location>
</feature>
<dbReference type="AlphaFoldDB" id="A0AAE0G8L2"/>
<protein>
    <recommendedName>
        <fullName evidence="4">TRP C-terminal domain-containing protein</fullName>
    </recommendedName>
</protein>
<evidence type="ECO:0000313" key="2">
    <source>
        <dbReference type="EMBL" id="KAK3273566.1"/>
    </source>
</evidence>
<feature type="transmembrane region" description="Helical" evidence="1">
    <location>
        <begin position="169"/>
        <end position="187"/>
    </location>
</feature>
<comment type="caution">
    <text evidence="2">The sequence shown here is derived from an EMBL/GenBank/DDBJ whole genome shotgun (WGS) entry which is preliminary data.</text>
</comment>
<keyword evidence="1" id="KW-0812">Transmembrane</keyword>
<gene>
    <name evidence="2" type="ORF">CYMTET_18196</name>
</gene>
<dbReference type="EMBL" id="LGRX02008406">
    <property type="protein sequence ID" value="KAK3273566.1"/>
    <property type="molecule type" value="Genomic_DNA"/>
</dbReference>
<sequence>FLSDDRTLQCFSGDWIGFAGAAVLVIICFVVGFPILLAGAMLCFYRQKRIILGGTEQYVWSNQLAYEHLHRRWHLTDAPATWWFHGARALDSSAHQLVRPLFVEGSDPTKLSSILTRLDAEEAQHMIVCGVCRPFKRELYWWGIYEIFQRLLQSSVVVLVCLVARDYDVLFSLVVAFTSLLVQARMLPYKEPADNWLQILVLYNLCMVYTVFLAEEYLIEEQNGSDIAGGFLLMLQASLTTMVAAGLIYLNFPFVLSTAQQARSKGNTMIKKLVRVDNRKPKTAADGAVNAAASCQHEPSCHVGVVASGAGHQDTLASLKIAKTRSDMASDLKVVDKWQGNPSYEP</sequence>
<reference evidence="2 3" key="1">
    <citation type="journal article" date="2015" name="Genome Biol. Evol.">
        <title>Comparative Genomics of a Bacterivorous Green Alga Reveals Evolutionary Causalities and Consequences of Phago-Mixotrophic Mode of Nutrition.</title>
        <authorList>
            <person name="Burns J.A."/>
            <person name="Paasch A."/>
            <person name="Narechania A."/>
            <person name="Kim E."/>
        </authorList>
    </citation>
    <scope>NUCLEOTIDE SEQUENCE [LARGE SCALE GENOMIC DNA]</scope>
    <source>
        <strain evidence="2 3">PLY_AMNH</strain>
    </source>
</reference>
<keyword evidence="1" id="KW-1133">Transmembrane helix</keyword>
<keyword evidence="1" id="KW-0472">Membrane</keyword>